<dbReference type="EMBL" id="CAIJDO010000126">
    <property type="protein sequence ID" value="CAD0004286.1"/>
    <property type="molecule type" value="Genomic_DNA"/>
</dbReference>
<organism evidence="1 2">
    <name type="scientific">Flavobacterium chungangense</name>
    <dbReference type="NCBI Taxonomy" id="554283"/>
    <lineage>
        <taxon>Bacteria</taxon>
        <taxon>Pseudomonadati</taxon>
        <taxon>Bacteroidota</taxon>
        <taxon>Flavobacteriia</taxon>
        <taxon>Flavobacteriales</taxon>
        <taxon>Flavobacteriaceae</taxon>
        <taxon>Flavobacterium</taxon>
    </lineage>
</organism>
<name>A0A6V6YXZ7_9FLAO</name>
<protein>
    <submittedName>
        <fullName evidence="1">Uncharacterized protein</fullName>
    </submittedName>
</protein>
<dbReference type="RefSeq" id="WP_031453654.1">
    <property type="nucleotide sequence ID" value="NZ_CAIJDO010000126.1"/>
</dbReference>
<dbReference type="AlphaFoldDB" id="A0A6V6YXZ7"/>
<accession>A0A6V6YXZ7</accession>
<sequence length="75" mass="8645">MENLNKNNSVDFQQDSLHSQICLVDNIDFIYRKAYKGDWGHWDDLPDTLPLNLNCVESTVNENSISENETPIADF</sequence>
<evidence type="ECO:0000313" key="2">
    <source>
        <dbReference type="Proteomes" id="UP000556700"/>
    </source>
</evidence>
<dbReference type="Proteomes" id="UP000556700">
    <property type="component" value="Unassembled WGS sequence"/>
</dbReference>
<evidence type="ECO:0000313" key="1">
    <source>
        <dbReference type="EMBL" id="CAD0004286.1"/>
    </source>
</evidence>
<gene>
    <name evidence="1" type="ORF">FLACHUCJ7_01803</name>
</gene>
<comment type="caution">
    <text evidence="1">The sequence shown here is derived from an EMBL/GenBank/DDBJ whole genome shotgun (WGS) entry which is preliminary data.</text>
</comment>
<keyword evidence="2" id="KW-1185">Reference proteome</keyword>
<proteinExistence type="predicted"/>
<reference evidence="1 2" key="1">
    <citation type="submission" date="2020-06" db="EMBL/GenBank/DDBJ databases">
        <authorList>
            <person name="Criscuolo A."/>
        </authorList>
    </citation>
    <scope>NUCLEOTIDE SEQUENCE [LARGE SCALE GENOMIC DNA]</scope>
    <source>
        <strain evidence="2">CIP 110025</strain>
    </source>
</reference>